<dbReference type="PANTHER" id="PTHR32114:SF2">
    <property type="entry name" value="ABC TRANSPORTER ABCH.3"/>
    <property type="match status" value="1"/>
</dbReference>
<reference evidence="6" key="2">
    <citation type="journal article" date="2022" name="Microbiol. Resour. Announc.">
        <title>Metagenome Sequencing to Explore Phylogenomics of Terrestrial Cyanobacteria.</title>
        <authorList>
            <person name="Ward R.D."/>
            <person name="Stajich J.E."/>
            <person name="Johansen J.R."/>
            <person name="Huntemann M."/>
            <person name="Clum A."/>
            <person name="Foster B."/>
            <person name="Foster B."/>
            <person name="Roux S."/>
            <person name="Palaniappan K."/>
            <person name="Varghese N."/>
            <person name="Mukherjee S."/>
            <person name="Reddy T.B.K."/>
            <person name="Daum C."/>
            <person name="Copeland A."/>
            <person name="Chen I.A."/>
            <person name="Ivanova N.N."/>
            <person name="Kyrpides N.C."/>
            <person name="Shapiro N."/>
            <person name="Eloe-Fadrosh E.A."/>
            <person name="Pietrasiak N."/>
        </authorList>
    </citation>
    <scope>NUCLEOTIDE SEQUENCE</scope>
    <source>
        <strain evidence="6">GSE-NOS-MK-12-04C</strain>
    </source>
</reference>
<dbReference type="Proteomes" id="UP000729701">
    <property type="component" value="Unassembled WGS sequence"/>
</dbReference>
<dbReference type="InterPro" id="IPR017599">
    <property type="entry name" value="DNA_S_DndD"/>
</dbReference>
<proteinExistence type="inferred from homology"/>
<dbReference type="Gene3D" id="3.40.50.300">
    <property type="entry name" value="P-loop containing nucleotide triphosphate hydrolases"/>
    <property type="match status" value="2"/>
</dbReference>
<comment type="subunit">
    <text evidence="2">Heterodimer of SbcC and SbcD.</text>
</comment>
<evidence type="ECO:0000313" key="7">
    <source>
        <dbReference type="Proteomes" id="UP000729701"/>
    </source>
</evidence>
<dbReference type="NCBIfam" id="TIGR03185">
    <property type="entry name" value="DNA_S_dndD"/>
    <property type="match status" value="1"/>
</dbReference>
<dbReference type="Pfam" id="PF13476">
    <property type="entry name" value="AAA_23"/>
    <property type="match status" value="1"/>
</dbReference>
<dbReference type="InterPro" id="IPR038729">
    <property type="entry name" value="Rad50/SbcC_AAA"/>
</dbReference>
<evidence type="ECO:0000313" key="6">
    <source>
        <dbReference type="EMBL" id="MBW4670350.1"/>
    </source>
</evidence>
<evidence type="ECO:0000256" key="1">
    <source>
        <dbReference type="ARBA" id="ARBA00006930"/>
    </source>
</evidence>
<dbReference type="SUPFAM" id="SSF52540">
    <property type="entry name" value="P-loop containing nucleoside triphosphate hydrolases"/>
    <property type="match status" value="2"/>
</dbReference>
<dbReference type="EMBL" id="JAHHGZ010000030">
    <property type="protein sequence ID" value="MBW4670350.1"/>
    <property type="molecule type" value="Genomic_DNA"/>
</dbReference>
<comment type="caution">
    <text evidence="6">The sequence shown here is derived from an EMBL/GenBank/DDBJ whole genome shotgun (WGS) entry which is preliminary data.</text>
</comment>
<comment type="similarity">
    <text evidence="1">Belongs to the SMC family. SbcC subfamily.</text>
</comment>
<name>A0A951UX13_9CYAN</name>
<gene>
    <name evidence="6" type="primary">dndD</name>
    <name evidence="6" type="ORF">KME60_23770</name>
</gene>
<evidence type="ECO:0000256" key="2">
    <source>
        <dbReference type="ARBA" id="ARBA00011322"/>
    </source>
</evidence>
<feature type="coiled-coil region" evidence="4">
    <location>
        <begin position="210"/>
        <end position="258"/>
    </location>
</feature>
<organism evidence="6 7">
    <name type="scientific">Cyanomargarita calcarea GSE-NOS-MK-12-04C</name>
    <dbReference type="NCBI Taxonomy" id="2839659"/>
    <lineage>
        <taxon>Bacteria</taxon>
        <taxon>Bacillati</taxon>
        <taxon>Cyanobacteriota</taxon>
        <taxon>Cyanophyceae</taxon>
        <taxon>Nostocales</taxon>
        <taxon>Cyanomargaritaceae</taxon>
        <taxon>Cyanomargarita</taxon>
    </lineage>
</organism>
<feature type="domain" description="Rad50/SbcC-type AAA" evidence="5">
    <location>
        <begin position="6"/>
        <end position="231"/>
    </location>
</feature>
<evidence type="ECO:0000256" key="4">
    <source>
        <dbReference type="SAM" id="Coils"/>
    </source>
</evidence>
<dbReference type="GO" id="GO:0006302">
    <property type="term" value="P:double-strand break repair"/>
    <property type="evidence" value="ECO:0007669"/>
    <property type="project" value="InterPro"/>
</dbReference>
<dbReference type="GO" id="GO:0016887">
    <property type="term" value="F:ATP hydrolysis activity"/>
    <property type="evidence" value="ECO:0007669"/>
    <property type="project" value="InterPro"/>
</dbReference>
<keyword evidence="4" id="KW-0175">Coiled coil</keyword>
<reference evidence="6" key="1">
    <citation type="submission" date="2021-05" db="EMBL/GenBank/DDBJ databases">
        <authorList>
            <person name="Pietrasiak N."/>
            <person name="Ward R."/>
            <person name="Stajich J.E."/>
            <person name="Kurbessoian T."/>
        </authorList>
    </citation>
    <scope>NUCLEOTIDE SEQUENCE</scope>
    <source>
        <strain evidence="6">GSE-NOS-MK-12-04C</strain>
    </source>
</reference>
<evidence type="ECO:0000256" key="3">
    <source>
        <dbReference type="ARBA" id="ARBA00013368"/>
    </source>
</evidence>
<dbReference type="InterPro" id="IPR027417">
    <property type="entry name" value="P-loop_NTPase"/>
</dbReference>
<accession>A0A951UX13</accession>
<protein>
    <recommendedName>
        <fullName evidence="3">Nuclease SbcCD subunit C</fullName>
    </recommendedName>
</protein>
<dbReference type="PANTHER" id="PTHR32114">
    <property type="entry name" value="ABC TRANSPORTER ABCH.3"/>
    <property type="match status" value="1"/>
</dbReference>
<dbReference type="AlphaFoldDB" id="A0A951UX13"/>
<evidence type="ECO:0000259" key="5">
    <source>
        <dbReference type="Pfam" id="PF13476"/>
    </source>
</evidence>
<feature type="coiled-coil region" evidence="4">
    <location>
        <begin position="402"/>
        <end position="480"/>
    </location>
</feature>
<sequence>MIFLELVLQNFGPYSGKQVINLNPKSEDNYRPIILLGGMNGGGKTTLMDAIRLALYGHRAQCSNRGNLSYNDFLTQCVNNQTPAYQKTQVELVFEHIENDQPLHYRIVRTWDRNPKDGKDSLGIFNLKDDTWSIESLVNTWDDYIENLLPLGISNLFLFDGEQVKELAEQEAPPSIVVDAIRGLLGLELAERLAIDIEILVNRKRKEFADTKDLANLEEIEQKLKQLETEYNVEAENFTSLEEELKLAEKEQQEAFDKFVSEGGKIAAERSHLELQKKQKVTEAEQARQGMCELASDVLPLALIEPLLSQLQIQGEKEFRIQQAQIARDILFERDKRLLNWINGVGISEAQVEKIKIFLEQDEETLRANFIQAEESWLLADPETLSQLGNVFYYLQNSKNLAKQQIDIFKNKEEEIITLERQVQTAAEPEAYKKLVNKLTTAQNKVVEVKANCEIVKSSIDELDNEIKLTKRELQEFTTQTIDQKSTQHIIAVSAKVQETLKLFREKLTLRKLNKLENEVTECFRYLLHKSDLVHRIAIDTNTFKLSLYDLQSVTVPKHRLSAGEKQLLAIAFLWGLARVSGRKLPVAIDTPLGRLDSSHRSNLVERYFPSASHQVILLSTDTEIGKKEVETLRESEAIAREYVLKYDSSTRQTTVQSGYFWE</sequence>